<sequence>MQTQEESEKIFKPVLINLFKNNEKDIHVNLLKTLYKFIHYLDINTISKDIFNCAINGFYGSIIKNAPFDHCYTLREVLMYVLAKLQAQDTEPAIRTNTTIVFVKISPCLEISKIEVVHDALTLLEKHPRENGNANNNHGRGNHIGELKSKP</sequence>
<accession>X6M572</accession>
<evidence type="ECO:0000313" key="3">
    <source>
        <dbReference type="Proteomes" id="UP000023152"/>
    </source>
</evidence>
<feature type="region of interest" description="Disordered" evidence="1">
    <location>
        <begin position="128"/>
        <end position="151"/>
    </location>
</feature>
<organism evidence="2 3">
    <name type="scientific">Reticulomyxa filosa</name>
    <dbReference type="NCBI Taxonomy" id="46433"/>
    <lineage>
        <taxon>Eukaryota</taxon>
        <taxon>Sar</taxon>
        <taxon>Rhizaria</taxon>
        <taxon>Retaria</taxon>
        <taxon>Foraminifera</taxon>
        <taxon>Monothalamids</taxon>
        <taxon>Reticulomyxidae</taxon>
        <taxon>Reticulomyxa</taxon>
    </lineage>
</organism>
<dbReference type="OrthoDB" id="447103at2759"/>
<dbReference type="SUPFAM" id="SSF48371">
    <property type="entry name" value="ARM repeat"/>
    <property type="match status" value="1"/>
</dbReference>
<dbReference type="Gene3D" id="1.25.10.10">
    <property type="entry name" value="Leucine-rich Repeat Variant"/>
    <property type="match status" value="1"/>
</dbReference>
<proteinExistence type="predicted"/>
<dbReference type="InterPro" id="IPR011989">
    <property type="entry name" value="ARM-like"/>
</dbReference>
<evidence type="ECO:0000256" key="1">
    <source>
        <dbReference type="SAM" id="MobiDB-lite"/>
    </source>
</evidence>
<comment type="caution">
    <text evidence="2">The sequence shown here is derived from an EMBL/GenBank/DDBJ whole genome shotgun (WGS) entry which is preliminary data.</text>
</comment>
<dbReference type="Proteomes" id="UP000023152">
    <property type="component" value="Unassembled WGS sequence"/>
</dbReference>
<dbReference type="EMBL" id="ASPP01024857">
    <property type="protein sequence ID" value="ETO08617.1"/>
    <property type="molecule type" value="Genomic_DNA"/>
</dbReference>
<gene>
    <name evidence="2" type="ORF">RFI_28770</name>
</gene>
<evidence type="ECO:0000313" key="2">
    <source>
        <dbReference type="EMBL" id="ETO08617.1"/>
    </source>
</evidence>
<dbReference type="InterPro" id="IPR016024">
    <property type="entry name" value="ARM-type_fold"/>
</dbReference>
<name>X6M572_RETFI</name>
<reference evidence="2 3" key="1">
    <citation type="journal article" date="2013" name="Curr. Biol.">
        <title>The Genome of the Foraminiferan Reticulomyxa filosa.</title>
        <authorList>
            <person name="Glockner G."/>
            <person name="Hulsmann N."/>
            <person name="Schleicher M."/>
            <person name="Noegel A.A."/>
            <person name="Eichinger L."/>
            <person name="Gallinger C."/>
            <person name="Pawlowski J."/>
            <person name="Sierra R."/>
            <person name="Euteneuer U."/>
            <person name="Pillet L."/>
            <person name="Moustafa A."/>
            <person name="Platzer M."/>
            <person name="Groth M."/>
            <person name="Szafranski K."/>
            <person name="Schliwa M."/>
        </authorList>
    </citation>
    <scope>NUCLEOTIDE SEQUENCE [LARGE SCALE GENOMIC DNA]</scope>
</reference>
<protein>
    <submittedName>
        <fullName evidence="2">Uncharacterized protein</fullName>
    </submittedName>
</protein>
<dbReference type="AlphaFoldDB" id="X6M572"/>
<keyword evidence="3" id="KW-1185">Reference proteome</keyword>